<feature type="compositionally biased region" description="Polar residues" evidence="1">
    <location>
        <begin position="452"/>
        <end position="466"/>
    </location>
</feature>
<gene>
    <name evidence="3" type="primary">MPUL0F00240</name>
    <name evidence="3" type="ORF">METSCH_F00240</name>
</gene>
<dbReference type="InterPro" id="IPR038175">
    <property type="entry name" value="CBM21_dom_sf"/>
</dbReference>
<dbReference type="PROSITE" id="PS51159">
    <property type="entry name" value="CBM21"/>
    <property type="match status" value="1"/>
</dbReference>
<dbReference type="PANTHER" id="PTHR12307:SF36">
    <property type="entry name" value="GLYCOGEN-BINDING SUBUNIT 76A"/>
    <property type="match status" value="1"/>
</dbReference>
<feature type="compositionally biased region" description="Basic and acidic residues" evidence="1">
    <location>
        <begin position="25"/>
        <end position="38"/>
    </location>
</feature>
<dbReference type="EMBL" id="CP034461">
    <property type="protein sequence ID" value="QBM90443.1"/>
    <property type="molecule type" value="Genomic_DNA"/>
</dbReference>
<feature type="region of interest" description="Disordered" evidence="1">
    <location>
        <begin position="24"/>
        <end position="140"/>
    </location>
</feature>
<keyword evidence="4" id="KW-1185">Reference proteome</keyword>
<dbReference type="InterPro" id="IPR050782">
    <property type="entry name" value="PP1_regulatory_subunit_3"/>
</dbReference>
<feature type="domain" description="CBM21" evidence="2">
    <location>
        <begin position="282"/>
        <end position="408"/>
    </location>
</feature>
<feature type="region of interest" description="Disordered" evidence="1">
    <location>
        <begin position="409"/>
        <end position="440"/>
    </location>
</feature>
<feature type="compositionally biased region" description="Polar residues" evidence="1">
    <location>
        <begin position="55"/>
        <end position="67"/>
    </location>
</feature>
<name>A0A4V1AEU6_9ASCO</name>
<dbReference type="STRING" id="2163413.A0A4V1AEU6"/>
<dbReference type="GO" id="GO:0008157">
    <property type="term" value="F:protein phosphatase 1 binding"/>
    <property type="evidence" value="ECO:0007669"/>
    <property type="project" value="TreeGrafter"/>
</dbReference>
<protein>
    <submittedName>
        <fullName evidence="3">Carbohydrate/starch-binding module family 21</fullName>
    </submittedName>
</protein>
<dbReference type="Pfam" id="PF03370">
    <property type="entry name" value="CBM_21"/>
    <property type="match status" value="1"/>
</dbReference>
<organism evidence="3 4">
    <name type="scientific">Metschnikowia aff. pulcherrima</name>
    <dbReference type="NCBI Taxonomy" id="2163413"/>
    <lineage>
        <taxon>Eukaryota</taxon>
        <taxon>Fungi</taxon>
        <taxon>Dikarya</taxon>
        <taxon>Ascomycota</taxon>
        <taxon>Saccharomycotina</taxon>
        <taxon>Pichiomycetes</taxon>
        <taxon>Metschnikowiaceae</taxon>
        <taxon>Metschnikowia</taxon>
    </lineage>
</organism>
<dbReference type="Gene3D" id="2.60.40.2440">
    <property type="entry name" value="Carbohydrate binding type-21 domain"/>
    <property type="match status" value="1"/>
</dbReference>
<dbReference type="PANTHER" id="PTHR12307">
    <property type="entry name" value="PROTEIN PHOSPHATASE 1 REGULATORY SUBUNIT"/>
    <property type="match status" value="1"/>
</dbReference>
<feature type="compositionally biased region" description="Low complexity" evidence="1">
    <location>
        <begin position="118"/>
        <end position="137"/>
    </location>
</feature>
<dbReference type="GO" id="GO:2001069">
    <property type="term" value="F:glycogen binding"/>
    <property type="evidence" value="ECO:0007669"/>
    <property type="project" value="TreeGrafter"/>
</dbReference>
<reference evidence="4" key="1">
    <citation type="submission" date="2019-03" db="EMBL/GenBank/DDBJ databases">
        <title>Snf2 controls pulcherriminic acid biosynthesis and connects pigmentation and antifungal activity of the yeast Metschnikowia pulcherrima.</title>
        <authorList>
            <person name="Gore-Lloyd D."/>
            <person name="Sumann I."/>
            <person name="Brachmann A.O."/>
            <person name="Schneeberger K."/>
            <person name="Ortiz-Merino R.A."/>
            <person name="Moreno-Beltran M."/>
            <person name="Schlaefli M."/>
            <person name="Kirner P."/>
            <person name="Santos Kron A."/>
            <person name="Wolfe K.H."/>
            <person name="Piel J."/>
            <person name="Ahrens C.H."/>
            <person name="Henk D."/>
            <person name="Freimoser F.M."/>
        </authorList>
    </citation>
    <scope>NUCLEOTIDE SEQUENCE [LARGE SCALE GENOMIC DNA]</scope>
    <source>
        <strain evidence="4">APC 1.2</strain>
    </source>
</reference>
<evidence type="ECO:0000313" key="4">
    <source>
        <dbReference type="Proteomes" id="UP000292447"/>
    </source>
</evidence>
<dbReference type="AlphaFoldDB" id="A0A4V1AEU6"/>
<sequence>MCEGGSLETGDTSTPILFKFPIFDPKSDRKHSNTEDHNSSISQNVGRKLSEKTSYKPNGTPERTSLSMKIMHKPPRSQNELVKASDPTRRNSLLNSLVPDDHEDNTIPSTDDRASIDPLSPNLSSSVSPQLSPSRQSLVRKKSGEIVKPLLKERGASISLRSRSLPSTPTYKQVHFGGDADIRYFKQKDRPTAILALNSPNLYDEDDAEDFEIPGLDFEFESHSSLDSLFDSSKTDYFDYYDDELNSHVEHDKSYERSRRQCSAFDWKLELLNFTQVEDLSHPIQAGKLVFLENIFLSADKRYLLGQIAVNNFAYEKAVIVRYSLDKWCTIVEIQAAYIPDTPRALKVHNYDRFMFKLSLDLFVNGFVSGVDPLSHTDSELKAELCVRYHVNGLDLWDNNDGRNYLFRLQRSPRQNPPQEIPTAARTKHETHEKRPKYSSSYLKKIKSDSALSTHMGSSSNENSTPMACAGPQANGAHTKNCLATARPTHNDFESNNYYLSSPLFSSFSNKSAGVDLGEDAWNGTFDRSILNSSTSPDSHDATCHTDMDEIRPASRQFGPDSSSHPLGRMSRDLHEPTTYRNFLDSYCFFNSSINDNNSKTTLVMSDAPSTAGNGRAAASDDVNANADHIYSVSSFLT</sequence>
<dbReference type="Proteomes" id="UP000292447">
    <property type="component" value="Chromosome VI"/>
</dbReference>
<dbReference type="GO" id="GO:0005979">
    <property type="term" value="P:regulation of glycogen biosynthetic process"/>
    <property type="evidence" value="ECO:0007669"/>
    <property type="project" value="TreeGrafter"/>
</dbReference>
<feature type="region of interest" description="Disordered" evidence="1">
    <location>
        <begin position="452"/>
        <end position="474"/>
    </location>
</feature>
<proteinExistence type="predicted"/>
<evidence type="ECO:0000256" key="1">
    <source>
        <dbReference type="SAM" id="MobiDB-lite"/>
    </source>
</evidence>
<dbReference type="InterPro" id="IPR005036">
    <property type="entry name" value="CBM21_dom"/>
</dbReference>
<accession>A0A4V1AEU6</accession>
<evidence type="ECO:0000313" key="3">
    <source>
        <dbReference type="EMBL" id="QBM90443.1"/>
    </source>
</evidence>
<evidence type="ECO:0000259" key="2">
    <source>
        <dbReference type="PROSITE" id="PS51159"/>
    </source>
</evidence>
<dbReference type="GO" id="GO:0000164">
    <property type="term" value="C:protein phosphatase type 1 complex"/>
    <property type="evidence" value="ECO:0007669"/>
    <property type="project" value="TreeGrafter"/>
</dbReference>